<feature type="region of interest" description="Disordered" evidence="6">
    <location>
        <begin position="102"/>
        <end position="135"/>
    </location>
</feature>
<dbReference type="OrthoDB" id="5989888at2759"/>
<accession>A0A2G8LM56</accession>
<dbReference type="PANTHER" id="PTHR46927">
    <property type="entry name" value="AGAP005574-PA"/>
    <property type="match status" value="1"/>
</dbReference>
<dbReference type="AlphaFoldDB" id="A0A2G8LM56"/>
<protein>
    <recommendedName>
        <fullName evidence="7">THAP-type domain-containing protein</fullName>
    </recommendedName>
</protein>
<dbReference type="Pfam" id="PF05485">
    <property type="entry name" value="THAP"/>
    <property type="match status" value="1"/>
</dbReference>
<gene>
    <name evidence="8" type="ORF">BSL78_01706</name>
</gene>
<evidence type="ECO:0000256" key="1">
    <source>
        <dbReference type="ARBA" id="ARBA00022723"/>
    </source>
</evidence>
<keyword evidence="9" id="KW-1185">Reference proteome</keyword>
<keyword evidence="1" id="KW-0479">Metal-binding</keyword>
<dbReference type="Proteomes" id="UP000230750">
    <property type="component" value="Unassembled WGS sequence"/>
</dbReference>
<evidence type="ECO:0000256" key="6">
    <source>
        <dbReference type="SAM" id="MobiDB-lite"/>
    </source>
</evidence>
<evidence type="ECO:0000313" key="8">
    <source>
        <dbReference type="EMBL" id="PIK61348.1"/>
    </source>
</evidence>
<dbReference type="SUPFAM" id="SSF57716">
    <property type="entry name" value="Glucocorticoid receptor-like (DNA-binding domain)"/>
    <property type="match status" value="1"/>
</dbReference>
<dbReference type="InterPro" id="IPR006612">
    <property type="entry name" value="THAP_Znf"/>
</dbReference>
<keyword evidence="2 5" id="KW-0863">Zinc-finger</keyword>
<dbReference type="SMART" id="SM00980">
    <property type="entry name" value="THAP"/>
    <property type="match status" value="1"/>
</dbReference>
<evidence type="ECO:0000256" key="5">
    <source>
        <dbReference type="PROSITE-ProRule" id="PRU00309"/>
    </source>
</evidence>
<dbReference type="GO" id="GO:0008270">
    <property type="term" value="F:zinc ion binding"/>
    <property type="evidence" value="ECO:0007669"/>
    <property type="project" value="UniProtKB-KW"/>
</dbReference>
<feature type="region of interest" description="Disordered" evidence="6">
    <location>
        <begin position="163"/>
        <end position="206"/>
    </location>
</feature>
<organism evidence="8 9">
    <name type="scientific">Stichopus japonicus</name>
    <name type="common">Sea cucumber</name>
    <dbReference type="NCBI Taxonomy" id="307972"/>
    <lineage>
        <taxon>Eukaryota</taxon>
        <taxon>Metazoa</taxon>
        <taxon>Echinodermata</taxon>
        <taxon>Eleutherozoa</taxon>
        <taxon>Echinozoa</taxon>
        <taxon>Holothuroidea</taxon>
        <taxon>Aspidochirotacea</taxon>
        <taxon>Aspidochirotida</taxon>
        <taxon>Stichopodidae</taxon>
        <taxon>Apostichopus</taxon>
    </lineage>
</organism>
<evidence type="ECO:0000256" key="4">
    <source>
        <dbReference type="ARBA" id="ARBA00023125"/>
    </source>
</evidence>
<feature type="compositionally biased region" description="Polar residues" evidence="6">
    <location>
        <begin position="166"/>
        <end position="186"/>
    </location>
</feature>
<dbReference type="PROSITE" id="PS50950">
    <property type="entry name" value="ZF_THAP"/>
    <property type="match status" value="1"/>
</dbReference>
<evidence type="ECO:0000256" key="2">
    <source>
        <dbReference type="ARBA" id="ARBA00022771"/>
    </source>
</evidence>
<dbReference type="SMART" id="SM00692">
    <property type="entry name" value="DM3"/>
    <property type="match status" value="1"/>
</dbReference>
<reference evidence="8 9" key="1">
    <citation type="journal article" date="2017" name="PLoS Biol.">
        <title>The sea cucumber genome provides insights into morphological evolution and visceral regeneration.</title>
        <authorList>
            <person name="Zhang X."/>
            <person name="Sun L."/>
            <person name="Yuan J."/>
            <person name="Sun Y."/>
            <person name="Gao Y."/>
            <person name="Zhang L."/>
            <person name="Li S."/>
            <person name="Dai H."/>
            <person name="Hamel J.F."/>
            <person name="Liu C."/>
            <person name="Yu Y."/>
            <person name="Liu S."/>
            <person name="Lin W."/>
            <person name="Guo K."/>
            <person name="Jin S."/>
            <person name="Xu P."/>
            <person name="Storey K.B."/>
            <person name="Huan P."/>
            <person name="Zhang T."/>
            <person name="Zhou Y."/>
            <person name="Zhang J."/>
            <person name="Lin C."/>
            <person name="Li X."/>
            <person name="Xing L."/>
            <person name="Huo D."/>
            <person name="Sun M."/>
            <person name="Wang L."/>
            <person name="Mercier A."/>
            <person name="Li F."/>
            <person name="Yang H."/>
            <person name="Xiang J."/>
        </authorList>
    </citation>
    <scope>NUCLEOTIDE SEQUENCE [LARGE SCALE GENOMIC DNA]</scope>
    <source>
        <strain evidence="8">Shaxun</strain>
        <tissue evidence="8">Muscle</tissue>
    </source>
</reference>
<dbReference type="PANTHER" id="PTHR46927:SF3">
    <property type="entry name" value="THAP-TYPE DOMAIN-CONTAINING PROTEIN"/>
    <property type="match status" value="1"/>
</dbReference>
<name>A0A2G8LM56_STIJA</name>
<comment type="caution">
    <text evidence="8">The sequence shown here is derived from an EMBL/GenBank/DDBJ whole genome shotgun (WGS) entry which is preliminary data.</text>
</comment>
<dbReference type="EMBL" id="MRZV01000034">
    <property type="protein sequence ID" value="PIK61348.1"/>
    <property type="molecule type" value="Genomic_DNA"/>
</dbReference>
<sequence>MPMFQAFGCSNKVSEQKDKKFFPIPNPEKDRARCGAWLHAIETDRHSLSSYKFSKHKVVCEDHFEKHCFMRDFEAEMGFRLPRKRLKPDAVPTVFVHRQMATTSRASSVRRSADGESSEMLSNLLDPPEDAPAEASEVEATFHFVESSSIPSVNARLSNRASSSSKEIATQTDLGHLVSSSTQTDSPEYYDGEAQEPPVQTDAPPDHSYCATEKEKDEEMRDILSPVINNAFKKQQESLLGDYLEKEAKFSGGGRCDSPGYKAKYCTYSLMNTETEKIIISEHVQVTETTS</sequence>
<evidence type="ECO:0000313" key="9">
    <source>
        <dbReference type="Proteomes" id="UP000230750"/>
    </source>
</evidence>
<evidence type="ECO:0000256" key="3">
    <source>
        <dbReference type="ARBA" id="ARBA00022833"/>
    </source>
</evidence>
<proteinExistence type="predicted"/>
<feature type="domain" description="THAP-type" evidence="7">
    <location>
        <begin position="1"/>
        <end position="95"/>
    </location>
</feature>
<dbReference type="InterPro" id="IPR052224">
    <property type="entry name" value="THAP_domain_protein"/>
</dbReference>
<keyword evidence="3" id="KW-0862">Zinc</keyword>
<evidence type="ECO:0000259" key="7">
    <source>
        <dbReference type="PROSITE" id="PS50950"/>
    </source>
</evidence>
<dbReference type="GO" id="GO:0003677">
    <property type="term" value="F:DNA binding"/>
    <property type="evidence" value="ECO:0007669"/>
    <property type="project" value="UniProtKB-UniRule"/>
</dbReference>
<keyword evidence="4 5" id="KW-0238">DNA-binding</keyword>